<protein>
    <submittedName>
        <fullName evidence="5">Gfo/Idh/MocA family oxidoreductase</fullName>
    </submittedName>
</protein>
<dbReference type="SUPFAM" id="SSF51735">
    <property type="entry name" value="NAD(P)-binding Rossmann-fold domains"/>
    <property type="match status" value="1"/>
</dbReference>
<comment type="caution">
    <text evidence="5">The sequence shown here is derived from an EMBL/GenBank/DDBJ whole genome shotgun (WGS) entry which is preliminary data.</text>
</comment>
<organism evidence="5 7">
    <name type="scientific">Lentibacillus cibarius</name>
    <dbReference type="NCBI Taxonomy" id="2583219"/>
    <lineage>
        <taxon>Bacteria</taxon>
        <taxon>Bacillati</taxon>
        <taxon>Bacillota</taxon>
        <taxon>Bacilli</taxon>
        <taxon>Bacillales</taxon>
        <taxon>Bacillaceae</taxon>
        <taxon>Lentibacillus</taxon>
    </lineage>
</organism>
<feature type="domain" description="Gfo/Idh/MocA-like oxidoreductase N-terminal" evidence="3">
    <location>
        <begin position="8"/>
        <end position="120"/>
    </location>
</feature>
<dbReference type="InterPro" id="IPR000683">
    <property type="entry name" value="Gfo/Idh/MocA-like_OxRdtase_N"/>
</dbReference>
<gene>
    <name evidence="6" type="ORF">FH966_07275</name>
    <name evidence="5" type="ORF">FH966_16275</name>
</gene>
<dbReference type="InterPro" id="IPR036291">
    <property type="entry name" value="NAD(P)-bd_dom_sf"/>
</dbReference>
<dbReference type="PANTHER" id="PTHR43818">
    <property type="entry name" value="BCDNA.GH03377"/>
    <property type="match status" value="1"/>
</dbReference>
<evidence type="ECO:0000259" key="3">
    <source>
        <dbReference type="Pfam" id="PF01408"/>
    </source>
</evidence>
<evidence type="ECO:0000313" key="7">
    <source>
        <dbReference type="Proteomes" id="UP000319280"/>
    </source>
</evidence>
<dbReference type="Pfam" id="PF02894">
    <property type="entry name" value="GFO_IDH_MocA_C"/>
    <property type="match status" value="1"/>
</dbReference>
<dbReference type="EMBL" id="VJMZ01000001">
    <property type="protein sequence ID" value="TRM11511.1"/>
    <property type="molecule type" value="Genomic_DNA"/>
</dbReference>
<dbReference type="Gene3D" id="3.30.360.10">
    <property type="entry name" value="Dihydrodipicolinate Reductase, domain 2"/>
    <property type="match status" value="1"/>
</dbReference>
<dbReference type="GO" id="GO:0000166">
    <property type="term" value="F:nucleotide binding"/>
    <property type="evidence" value="ECO:0007669"/>
    <property type="project" value="InterPro"/>
</dbReference>
<evidence type="ECO:0000256" key="2">
    <source>
        <dbReference type="ARBA" id="ARBA00023002"/>
    </source>
</evidence>
<evidence type="ECO:0000313" key="6">
    <source>
        <dbReference type="EMBL" id="TRM11511.1"/>
    </source>
</evidence>
<name>A0A549YBI5_9BACI</name>
<comment type="similarity">
    <text evidence="1">Belongs to the Gfo/Idh/MocA family.</text>
</comment>
<sequence>MIRVTNYRVGIIGTGFGARVHAPMMNLHNGFEVVAIASVRGNVDSARKLSGIDNIYTDWKAMLEQESLDLLVVASAVFAHEEMVQTAFAKGLHVLCEKPMALNAAETEDMIAARDQAGKWGFINHEFRFLPAQMKVKAMIENGDLGNVMHIRYAYTHTAYTPLTSKRRGWLGQKEDGGGLLNALGSHMIDSLHWWTNSSMKALNANLITHVPEYTDEEGNVEHRTADDAFQVIGSLQNNSTVMLDLISAARKASHTKRLEVFGDQGTLVMLDDTSLFASSGEQPFEEVSLDPGLTAPDTVSAAVASHYSSFRPMLDALHETLQTGQKHMTLADFENGQTTQKVLDAIRQSAREEKKVVLE</sequence>
<reference evidence="5 7" key="1">
    <citation type="submission" date="2019-07" db="EMBL/GenBank/DDBJ databases">
        <title>Genomic analysis of Lentibacillus sp. NKC851-2.</title>
        <authorList>
            <person name="Oh Y.J."/>
        </authorList>
    </citation>
    <scope>NUCLEOTIDE SEQUENCE [LARGE SCALE GENOMIC DNA]</scope>
    <source>
        <strain evidence="5 7">NKC851-2</strain>
    </source>
</reference>
<dbReference type="GO" id="GO:0016491">
    <property type="term" value="F:oxidoreductase activity"/>
    <property type="evidence" value="ECO:0007669"/>
    <property type="project" value="UniProtKB-KW"/>
</dbReference>
<dbReference type="PANTHER" id="PTHR43818:SF11">
    <property type="entry name" value="BCDNA.GH03377"/>
    <property type="match status" value="1"/>
</dbReference>
<keyword evidence="7" id="KW-1185">Reference proteome</keyword>
<dbReference type="EMBL" id="VJMZ01000002">
    <property type="protein sequence ID" value="TRM09227.1"/>
    <property type="molecule type" value="Genomic_DNA"/>
</dbReference>
<feature type="domain" description="Gfo/Idh/MocA-like oxidoreductase C-terminal" evidence="4">
    <location>
        <begin position="137"/>
        <end position="357"/>
    </location>
</feature>
<keyword evidence="2" id="KW-0560">Oxidoreductase</keyword>
<dbReference type="InterPro" id="IPR004104">
    <property type="entry name" value="Gfo/Idh/MocA-like_OxRdtase_C"/>
</dbReference>
<dbReference type="Pfam" id="PF01408">
    <property type="entry name" value="GFO_IDH_MocA"/>
    <property type="match status" value="1"/>
</dbReference>
<accession>A0A549YBI5</accession>
<evidence type="ECO:0000259" key="4">
    <source>
        <dbReference type="Pfam" id="PF02894"/>
    </source>
</evidence>
<dbReference type="AlphaFoldDB" id="A0A549YBI5"/>
<evidence type="ECO:0000256" key="1">
    <source>
        <dbReference type="ARBA" id="ARBA00010928"/>
    </source>
</evidence>
<evidence type="ECO:0000313" key="5">
    <source>
        <dbReference type="EMBL" id="TRM09227.1"/>
    </source>
</evidence>
<dbReference type="InterPro" id="IPR050463">
    <property type="entry name" value="Gfo/Idh/MocA_oxidrdct_glycsds"/>
</dbReference>
<proteinExistence type="inferred from homology"/>
<dbReference type="SUPFAM" id="SSF55347">
    <property type="entry name" value="Glyceraldehyde-3-phosphate dehydrogenase-like, C-terminal domain"/>
    <property type="match status" value="1"/>
</dbReference>
<dbReference type="Gene3D" id="3.40.50.720">
    <property type="entry name" value="NAD(P)-binding Rossmann-like Domain"/>
    <property type="match status" value="1"/>
</dbReference>
<dbReference type="Proteomes" id="UP000319280">
    <property type="component" value="Unassembled WGS sequence"/>
</dbReference>